<evidence type="ECO:0000313" key="3">
    <source>
        <dbReference type="Proteomes" id="UP000499080"/>
    </source>
</evidence>
<dbReference type="AlphaFoldDB" id="A0A4Y2THW3"/>
<protein>
    <submittedName>
        <fullName evidence="2">Uncharacterized protein</fullName>
    </submittedName>
</protein>
<dbReference type="Proteomes" id="UP000499080">
    <property type="component" value="Unassembled WGS sequence"/>
</dbReference>
<organism evidence="2 3">
    <name type="scientific">Araneus ventricosus</name>
    <name type="common">Orbweaver spider</name>
    <name type="synonym">Epeira ventricosa</name>
    <dbReference type="NCBI Taxonomy" id="182803"/>
    <lineage>
        <taxon>Eukaryota</taxon>
        <taxon>Metazoa</taxon>
        <taxon>Ecdysozoa</taxon>
        <taxon>Arthropoda</taxon>
        <taxon>Chelicerata</taxon>
        <taxon>Arachnida</taxon>
        <taxon>Araneae</taxon>
        <taxon>Araneomorphae</taxon>
        <taxon>Entelegynae</taxon>
        <taxon>Araneoidea</taxon>
        <taxon>Araneidae</taxon>
        <taxon>Araneus</taxon>
    </lineage>
</organism>
<name>A0A4Y2THW3_ARAVE</name>
<evidence type="ECO:0000313" key="2">
    <source>
        <dbReference type="EMBL" id="GBN99831.1"/>
    </source>
</evidence>
<comment type="caution">
    <text evidence="2">The sequence shown here is derived from an EMBL/GenBank/DDBJ whole genome shotgun (WGS) entry which is preliminary data.</text>
</comment>
<feature type="region of interest" description="Disordered" evidence="1">
    <location>
        <begin position="1"/>
        <end position="25"/>
    </location>
</feature>
<proteinExistence type="predicted"/>
<evidence type="ECO:0000256" key="1">
    <source>
        <dbReference type="SAM" id="MobiDB-lite"/>
    </source>
</evidence>
<keyword evidence="3" id="KW-1185">Reference proteome</keyword>
<sequence length="103" mass="11350">MSIENDFQIVPEPNSASEYQENKHEDKPLGCALASSLDVSSVLDAVVVSWDIGRPIRSATKVTRKVPQQGTPFSISHISEDEQNLTVADIQKYQHLLPSSSNQ</sequence>
<gene>
    <name evidence="2" type="ORF">AVEN_258565_1</name>
</gene>
<dbReference type="EMBL" id="BGPR01028592">
    <property type="protein sequence ID" value="GBN99831.1"/>
    <property type="molecule type" value="Genomic_DNA"/>
</dbReference>
<accession>A0A4Y2THW3</accession>
<reference evidence="2 3" key="1">
    <citation type="journal article" date="2019" name="Sci. Rep.">
        <title>Orb-weaving spider Araneus ventricosus genome elucidates the spidroin gene catalogue.</title>
        <authorList>
            <person name="Kono N."/>
            <person name="Nakamura H."/>
            <person name="Ohtoshi R."/>
            <person name="Moran D.A.P."/>
            <person name="Shinohara A."/>
            <person name="Yoshida Y."/>
            <person name="Fujiwara M."/>
            <person name="Mori M."/>
            <person name="Tomita M."/>
            <person name="Arakawa K."/>
        </authorList>
    </citation>
    <scope>NUCLEOTIDE SEQUENCE [LARGE SCALE GENOMIC DNA]</scope>
</reference>